<gene>
    <name evidence="7" type="ORF">PF001_g15272</name>
    <name evidence="6" type="ORF">PF002_g17250</name>
    <name evidence="5" type="ORF">PF004_g14827</name>
    <name evidence="4" type="ORF">PF005_g15674</name>
    <name evidence="3" type="ORF">PF006_g14757</name>
    <name evidence="2" type="ORF">PF007_g15664</name>
    <name evidence="8" type="ORF">PF008_g15125</name>
    <name evidence="1" type="ORF">PF009_g16852</name>
</gene>
<evidence type="ECO:0000313" key="3">
    <source>
        <dbReference type="EMBL" id="KAE9134695.1"/>
    </source>
</evidence>
<keyword evidence="10" id="KW-1185">Reference proteome</keyword>
<dbReference type="Proteomes" id="UP000486351">
    <property type="component" value="Unassembled WGS sequence"/>
</dbReference>
<evidence type="ECO:0000313" key="8">
    <source>
        <dbReference type="EMBL" id="KAE9332061.1"/>
    </source>
</evidence>
<dbReference type="EMBL" id="QXFZ01000968">
    <property type="protein sequence ID" value="KAE9100042.1"/>
    <property type="molecule type" value="Genomic_DNA"/>
</dbReference>
<dbReference type="EMBL" id="QXGB01000986">
    <property type="protein sequence ID" value="KAE9199584.1"/>
    <property type="molecule type" value="Genomic_DNA"/>
</dbReference>
<dbReference type="Proteomes" id="UP000440367">
    <property type="component" value="Unassembled WGS sequence"/>
</dbReference>
<dbReference type="EMBL" id="QXGC01000963">
    <property type="protein sequence ID" value="KAE9215186.1"/>
    <property type="molecule type" value="Genomic_DNA"/>
</dbReference>
<dbReference type="Proteomes" id="UP000437068">
    <property type="component" value="Unassembled WGS sequence"/>
</dbReference>
<evidence type="ECO:0000313" key="7">
    <source>
        <dbReference type="EMBL" id="KAE9299785.1"/>
    </source>
</evidence>
<evidence type="ECO:0000313" key="12">
    <source>
        <dbReference type="Proteomes" id="UP000440367"/>
    </source>
</evidence>
<dbReference type="EMBL" id="QXFY01000968">
    <property type="protein sequence ID" value="KAE9332061.1"/>
    <property type="molecule type" value="Genomic_DNA"/>
</dbReference>
<evidence type="ECO:0000313" key="16">
    <source>
        <dbReference type="Proteomes" id="UP000486351"/>
    </source>
</evidence>
<dbReference type="Proteomes" id="UP000433483">
    <property type="component" value="Unassembled WGS sequence"/>
</dbReference>
<evidence type="ECO:0000313" key="13">
    <source>
        <dbReference type="Proteomes" id="UP000440732"/>
    </source>
</evidence>
<evidence type="ECO:0000313" key="11">
    <source>
        <dbReference type="Proteomes" id="UP000437068"/>
    </source>
</evidence>
<dbReference type="AlphaFoldDB" id="A0A6A3TEC6"/>
<evidence type="ECO:0000313" key="9">
    <source>
        <dbReference type="Proteomes" id="UP000429523"/>
    </source>
</evidence>
<dbReference type="EMBL" id="QXGD01001064">
    <property type="protein sequence ID" value="KAE9215854.1"/>
    <property type="molecule type" value="Genomic_DNA"/>
</dbReference>
<reference evidence="9 10" key="1">
    <citation type="submission" date="2018-08" db="EMBL/GenBank/DDBJ databases">
        <title>Genomic investigation of the strawberry pathogen Phytophthora fragariae indicates pathogenicity is determined by transcriptional variation in three key races.</title>
        <authorList>
            <person name="Adams T.M."/>
            <person name="Armitage A.D."/>
            <person name="Sobczyk M.K."/>
            <person name="Bates H.J."/>
            <person name="Dunwell J.M."/>
            <person name="Nellist C.F."/>
            <person name="Harrison R.J."/>
        </authorList>
    </citation>
    <scope>NUCLEOTIDE SEQUENCE [LARGE SCALE GENOMIC DNA]</scope>
    <source>
        <strain evidence="7 11">A4</strain>
        <strain evidence="6 12">BC-1</strain>
        <strain evidence="5 15">BC-23</strain>
        <strain evidence="4 10">NOV-27</strain>
        <strain evidence="3 13">NOV-5</strain>
        <strain evidence="2 14">NOV-71</strain>
        <strain evidence="8 16">NOV-77</strain>
        <strain evidence="1 9">NOV-9</strain>
    </source>
</reference>
<dbReference type="EMBL" id="QXGE01000985">
    <property type="protein sequence ID" value="KAE9299785.1"/>
    <property type="molecule type" value="Genomic_DNA"/>
</dbReference>
<name>A0A6A3TEC6_9STRA</name>
<comment type="caution">
    <text evidence="3">The sequence shown here is derived from an EMBL/GenBank/DDBJ whole genome shotgun (WGS) entry which is preliminary data.</text>
</comment>
<sequence>MSYRMLDFLVCFVVSGYRAAPQLLCLPVRVNSHVVDHSNALCARGPCVPRH</sequence>
<dbReference type="Proteomes" id="UP000441208">
    <property type="component" value="Unassembled WGS sequence"/>
</dbReference>
<dbReference type="Proteomes" id="UP000440732">
    <property type="component" value="Unassembled WGS sequence"/>
</dbReference>
<accession>A0A6A3TEC6</accession>
<dbReference type="EMBL" id="QXGA01000941">
    <property type="protein sequence ID" value="KAE9134695.1"/>
    <property type="molecule type" value="Genomic_DNA"/>
</dbReference>
<evidence type="ECO:0000313" key="5">
    <source>
        <dbReference type="EMBL" id="KAE9215186.1"/>
    </source>
</evidence>
<evidence type="ECO:0000313" key="6">
    <source>
        <dbReference type="EMBL" id="KAE9215854.1"/>
    </source>
</evidence>
<dbReference type="OrthoDB" id="10269547at2759"/>
<dbReference type="Proteomes" id="UP000476176">
    <property type="component" value="Unassembled WGS sequence"/>
</dbReference>
<evidence type="ECO:0000313" key="1">
    <source>
        <dbReference type="EMBL" id="KAE8933130.1"/>
    </source>
</evidence>
<evidence type="ECO:0000313" key="4">
    <source>
        <dbReference type="EMBL" id="KAE9199584.1"/>
    </source>
</evidence>
<protein>
    <submittedName>
        <fullName evidence="3">Uncharacterized protein</fullName>
    </submittedName>
</protein>
<evidence type="ECO:0000313" key="2">
    <source>
        <dbReference type="EMBL" id="KAE9100042.1"/>
    </source>
</evidence>
<evidence type="ECO:0000313" key="15">
    <source>
        <dbReference type="Proteomes" id="UP000476176"/>
    </source>
</evidence>
<dbReference type="Proteomes" id="UP000429523">
    <property type="component" value="Unassembled WGS sequence"/>
</dbReference>
<proteinExistence type="predicted"/>
<evidence type="ECO:0000313" key="14">
    <source>
        <dbReference type="Proteomes" id="UP000441208"/>
    </source>
</evidence>
<dbReference type="EMBL" id="QXGF01001044">
    <property type="protein sequence ID" value="KAE8933130.1"/>
    <property type="molecule type" value="Genomic_DNA"/>
</dbReference>
<evidence type="ECO:0000313" key="10">
    <source>
        <dbReference type="Proteomes" id="UP000433483"/>
    </source>
</evidence>
<organism evidence="3 13">
    <name type="scientific">Phytophthora fragariae</name>
    <dbReference type="NCBI Taxonomy" id="53985"/>
    <lineage>
        <taxon>Eukaryota</taxon>
        <taxon>Sar</taxon>
        <taxon>Stramenopiles</taxon>
        <taxon>Oomycota</taxon>
        <taxon>Peronosporomycetes</taxon>
        <taxon>Peronosporales</taxon>
        <taxon>Peronosporaceae</taxon>
        <taxon>Phytophthora</taxon>
    </lineage>
</organism>